<feature type="chain" id="PRO_5012303253" description="GDNF/GAS1 domain-containing protein" evidence="7">
    <location>
        <begin position="26"/>
        <end position="329"/>
    </location>
</feature>
<dbReference type="InterPro" id="IPR016017">
    <property type="entry name" value="GDNF/GAS1"/>
</dbReference>
<accession>A0A1W0X5C4</accession>
<feature type="signal peptide" evidence="7">
    <location>
        <begin position="1"/>
        <end position="25"/>
    </location>
</feature>
<dbReference type="GO" id="GO:0005886">
    <property type="term" value="C:plasma membrane"/>
    <property type="evidence" value="ECO:0007669"/>
    <property type="project" value="UniProtKB-SubCell"/>
</dbReference>
<dbReference type="PANTHER" id="PTHR16840">
    <property type="entry name" value="GROWTH ARREST-SPECIFIC PROTEIN 1"/>
    <property type="match status" value="1"/>
</dbReference>
<evidence type="ECO:0000256" key="1">
    <source>
        <dbReference type="ARBA" id="ARBA00004236"/>
    </source>
</evidence>
<dbReference type="AlphaFoldDB" id="A0A1W0X5C4"/>
<dbReference type="PANTHER" id="PTHR16840:SF3">
    <property type="entry name" value="GROWTH ARREST-SPECIFIC PROTEIN 1"/>
    <property type="match status" value="1"/>
</dbReference>
<comment type="caution">
    <text evidence="9">The sequence shown here is derived from an EMBL/GenBank/DDBJ whole genome shotgun (WGS) entry which is preliminary data.</text>
</comment>
<keyword evidence="3 7" id="KW-0732">Signal</keyword>
<evidence type="ECO:0000256" key="6">
    <source>
        <dbReference type="SAM" id="Phobius"/>
    </source>
</evidence>
<keyword evidence="6" id="KW-1133">Transmembrane helix</keyword>
<dbReference type="EMBL" id="MTYJ01000016">
    <property type="protein sequence ID" value="OQV22683.1"/>
    <property type="molecule type" value="Genomic_DNA"/>
</dbReference>
<evidence type="ECO:0000256" key="2">
    <source>
        <dbReference type="ARBA" id="ARBA00022475"/>
    </source>
</evidence>
<name>A0A1W0X5C4_HYPEX</name>
<sequence>MTRKNVALMLLVCLVVCCLNESVLAAAENEVSNEMDFERPEEEEGTDCVSARHRCLARETCKKALITVTDQCATVAAASNSGSSVDHCPAGCRNALAVLLQNEHGAPLLHCRCQGHEVCLAVRHRLEQTCRPEVTLLLRQLETKNAPVSCRIAEAVCSSDVSCSTALEYHHSLCQKAFRGQFCTTRCKNSYEILYSQEKAEKLKDCHCEEGTDANACNRRRKNAAELCELFPQADNALEDEITQLVALEDNRDMFGLRLRPVYKIQTSNGYFSRFPARSRYALPATPSSTEEDSDRAPPSTTSATVIIRPAWMLLFLGVNLPLFCLLFL</sequence>
<keyword evidence="10" id="KW-1185">Reference proteome</keyword>
<dbReference type="Proteomes" id="UP000192578">
    <property type="component" value="Unassembled WGS sequence"/>
</dbReference>
<gene>
    <name evidence="9" type="ORF">BV898_03512</name>
</gene>
<feature type="domain" description="GDNF/GAS1" evidence="8">
    <location>
        <begin position="48"/>
        <end position="130"/>
    </location>
</feature>
<evidence type="ECO:0000259" key="8">
    <source>
        <dbReference type="SMART" id="SM00907"/>
    </source>
</evidence>
<dbReference type="SMART" id="SM00907">
    <property type="entry name" value="GDNF"/>
    <property type="match status" value="2"/>
</dbReference>
<proteinExistence type="predicted"/>
<evidence type="ECO:0000256" key="3">
    <source>
        <dbReference type="ARBA" id="ARBA00022729"/>
    </source>
</evidence>
<comment type="subcellular location">
    <subcellularLocation>
        <location evidence="1">Cell membrane</location>
    </subcellularLocation>
</comment>
<feature type="domain" description="GDNF/GAS1" evidence="8">
    <location>
        <begin position="150"/>
        <end position="228"/>
    </location>
</feature>
<evidence type="ECO:0000313" key="10">
    <source>
        <dbReference type="Proteomes" id="UP000192578"/>
    </source>
</evidence>
<dbReference type="OrthoDB" id="5950623at2759"/>
<keyword evidence="4 6" id="KW-0472">Membrane</keyword>
<evidence type="ECO:0000256" key="5">
    <source>
        <dbReference type="ARBA" id="ARBA00023180"/>
    </source>
</evidence>
<keyword evidence="5" id="KW-0325">Glycoprotein</keyword>
<protein>
    <recommendedName>
        <fullName evidence="8">GDNF/GAS1 domain-containing protein</fullName>
    </recommendedName>
</protein>
<dbReference type="GO" id="GO:0051726">
    <property type="term" value="P:regulation of cell cycle"/>
    <property type="evidence" value="ECO:0007669"/>
    <property type="project" value="InterPro"/>
</dbReference>
<reference evidence="10" key="1">
    <citation type="submission" date="2017-01" db="EMBL/GenBank/DDBJ databases">
        <title>Comparative genomics of anhydrobiosis in the tardigrade Hypsibius dujardini.</title>
        <authorList>
            <person name="Yoshida Y."/>
            <person name="Koutsovoulos G."/>
            <person name="Laetsch D."/>
            <person name="Stevens L."/>
            <person name="Kumar S."/>
            <person name="Horikawa D."/>
            <person name="Ishino K."/>
            <person name="Komine S."/>
            <person name="Tomita M."/>
            <person name="Blaxter M."/>
            <person name="Arakawa K."/>
        </authorList>
    </citation>
    <scope>NUCLEOTIDE SEQUENCE [LARGE SCALE GENOMIC DNA]</scope>
    <source>
        <strain evidence="10">Z151</strain>
    </source>
</reference>
<evidence type="ECO:0000256" key="7">
    <source>
        <dbReference type="SAM" id="SignalP"/>
    </source>
</evidence>
<evidence type="ECO:0000313" key="9">
    <source>
        <dbReference type="EMBL" id="OQV22683.1"/>
    </source>
</evidence>
<evidence type="ECO:0000256" key="4">
    <source>
        <dbReference type="ARBA" id="ARBA00023136"/>
    </source>
</evidence>
<feature type="transmembrane region" description="Helical" evidence="6">
    <location>
        <begin position="311"/>
        <end position="328"/>
    </location>
</feature>
<dbReference type="Pfam" id="PF02351">
    <property type="entry name" value="GDNF"/>
    <property type="match status" value="1"/>
</dbReference>
<keyword evidence="2" id="KW-1003">Cell membrane</keyword>
<keyword evidence="6" id="KW-0812">Transmembrane</keyword>
<dbReference type="InterPro" id="IPR039596">
    <property type="entry name" value="GAS1"/>
</dbReference>
<organism evidence="9 10">
    <name type="scientific">Hypsibius exemplaris</name>
    <name type="common">Freshwater tardigrade</name>
    <dbReference type="NCBI Taxonomy" id="2072580"/>
    <lineage>
        <taxon>Eukaryota</taxon>
        <taxon>Metazoa</taxon>
        <taxon>Ecdysozoa</taxon>
        <taxon>Tardigrada</taxon>
        <taxon>Eutardigrada</taxon>
        <taxon>Parachela</taxon>
        <taxon>Hypsibioidea</taxon>
        <taxon>Hypsibiidae</taxon>
        <taxon>Hypsibius</taxon>
    </lineage>
</organism>